<feature type="domain" description="Protein kinase" evidence="9">
    <location>
        <begin position="213"/>
        <end position="606"/>
    </location>
</feature>
<feature type="region of interest" description="Disordered" evidence="7">
    <location>
        <begin position="67"/>
        <end position="89"/>
    </location>
</feature>
<proteinExistence type="predicted"/>
<evidence type="ECO:0000256" key="5">
    <source>
        <dbReference type="ARBA" id="ARBA00022840"/>
    </source>
</evidence>
<dbReference type="InterPro" id="IPR050494">
    <property type="entry name" value="Ser_Thr_dual-spec_kinase"/>
</dbReference>
<dbReference type="PROSITE" id="PS50011">
    <property type="entry name" value="PROTEIN_KINASE_DOM"/>
    <property type="match status" value="1"/>
</dbReference>
<feature type="transmembrane region" description="Helical" evidence="8">
    <location>
        <begin position="556"/>
        <end position="578"/>
    </location>
</feature>
<keyword evidence="2" id="KW-0808">Transferase</keyword>
<organism evidence="10 11">
    <name type="scientific">Durusdinium trenchii</name>
    <dbReference type="NCBI Taxonomy" id="1381693"/>
    <lineage>
        <taxon>Eukaryota</taxon>
        <taxon>Sar</taxon>
        <taxon>Alveolata</taxon>
        <taxon>Dinophyceae</taxon>
        <taxon>Suessiales</taxon>
        <taxon>Symbiodiniaceae</taxon>
        <taxon>Durusdinium</taxon>
    </lineage>
</organism>
<keyword evidence="8" id="KW-0812">Transmembrane</keyword>
<evidence type="ECO:0000259" key="9">
    <source>
        <dbReference type="PROSITE" id="PS50011"/>
    </source>
</evidence>
<dbReference type="InterPro" id="IPR000719">
    <property type="entry name" value="Prot_kinase_dom"/>
</dbReference>
<evidence type="ECO:0000256" key="1">
    <source>
        <dbReference type="ARBA" id="ARBA00022527"/>
    </source>
</evidence>
<keyword evidence="11" id="KW-1185">Reference proteome</keyword>
<dbReference type="GO" id="GO:0016301">
    <property type="term" value="F:kinase activity"/>
    <property type="evidence" value="ECO:0007669"/>
    <property type="project" value="UniProtKB-KW"/>
</dbReference>
<comment type="caution">
    <text evidence="10">The sequence shown here is derived from an EMBL/GenBank/DDBJ whole genome shotgun (WGS) entry which is preliminary data.</text>
</comment>
<dbReference type="Proteomes" id="UP001642464">
    <property type="component" value="Unassembled WGS sequence"/>
</dbReference>
<dbReference type="InterPro" id="IPR017441">
    <property type="entry name" value="Protein_kinase_ATP_BS"/>
</dbReference>
<keyword evidence="3 6" id="KW-0547">Nucleotide-binding</keyword>
<dbReference type="PROSITE" id="PS00108">
    <property type="entry name" value="PROTEIN_KINASE_ST"/>
    <property type="match status" value="1"/>
</dbReference>
<feature type="compositionally biased region" description="Basic and acidic residues" evidence="7">
    <location>
        <begin position="67"/>
        <end position="77"/>
    </location>
</feature>
<dbReference type="SUPFAM" id="SSF56112">
    <property type="entry name" value="Protein kinase-like (PK-like)"/>
    <property type="match status" value="1"/>
</dbReference>
<evidence type="ECO:0000256" key="6">
    <source>
        <dbReference type="PROSITE-ProRule" id="PRU10141"/>
    </source>
</evidence>
<dbReference type="PANTHER" id="PTHR24058">
    <property type="entry name" value="DUAL SPECIFICITY PROTEIN KINASE"/>
    <property type="match status" value="1"/>
</dbReference>
<evidence type="ECO:0000256" key="8">
    <source>
        <dbReference type="SAM" id="Phobius"/>
    </source>
</evidence>
<keyword evidence="5 6" id="KW-0067">ATP-binding</keyword>
<dbReference type="EMBL" id="CAXAMM010013714">
    <property type="protein sequence ID" value="CAK9032020.1"/>
    <property type="molecule type" value="Genomic_DNA"/>
</dbReference>
<dbReference type="InterPro" id="IPR011009">
    <property type="entry name" value="Kinase-like_dom_sf"/>
</dbReference>
<sequence length="606" mass="67780">MGEGRSRSPNSLPWGLLKKQLHPGCKVRLKGLHVQRNGQIGIVEDYLPPKQRWRVRLGSGKSHDFKAENLHLEEPAERPPPPGWVGPETERGAVVQQTAFREEETVEKKPEAWRMEMQIGSMVVLHGLKSAAELNDQRGEIESFVQESSRWRVKLLDGAVKDLKAENLRLLDAKETLAFTSMSEVFSELAALEAELDTFRVEAGDACGPQGRFVVEEKLGEGTFSTVFRCRDAENAANAKTSYAVKFTRANEQTRRALEREVKIMSQLITKLAPQDPEGMRCILCLAFFETFVHQGRLAAVFELMKCNLRTALAKYGAGRGLPLLPTVRDFGRQLFLALRLLRNAQLFHCDVKPENLLLDNSSIKLCDFGSCHGPAERLRSDQLMPRNYRAPEIMLGQERPAPLRCDDVGDTALVCQCSLTLMIPRQLGVALMLWRGLQTLPEDYGFPVDMWSAAATIFELATDTVLFQGENNNEMLYEMMRVCGPFPLALVLSGHFSIKHFGANGDFLNAKGDVAIDSSNPRVRHLDVHVPRDGTRACSTSAAKRPPQPSHPVRLATLCHCICIYVCVFCVEVFGLLMTKTTRKKQWHGAKPKFQRTAEKITAAS</sequence>
<evidence type="ECO:0000256" key="4">
    <source>
        <dbReference type="ARBA" id="ARBA00022777"/>
    </source>
</evidence>
<name>A0ABP0KYR1_9DINO</name>
<dbReference type="PANTHER" id="PTHR24058:SF103">
    <property type="entry name" value="SERINE_THREONINE-PROTEIN KINASE PRP4 HOMOLOG"/>
    <property type="match status" value="1"/>
</dbReference>
<evidence type="ECO:0000256" key="2">
    <source>
        <dbReference type="ARBA" id="ARBA00022679"/>
    </source>
</evidence>
<evidence type="ECO:0000256" key="7">
    <source>
        <dbReference type="SAM" id="MobiDB-lite"/>
    </source>
</evidence>
<dbReference type="SMART" id="SM00220">
    <property type="entry name" value="S_TKc"/>
    <property type="match status" value="1"/>
</dbReference>
<dbReference type="PROSITE" id="PS00107">
    <property type="entry name" value="PROTEIN_KINASE_ATP"/>
    <property type="match status" value="1"/>
</dbReference>
<evidence type="ECO:0000313" key="11">
    <source>
        <dbReference type="Proteomes" id="UP001642464"/>
    </source>
</evidence>
<keyword evidence="1" id="KW-0723">Serine/threonine-protein kinase</keyword>
<dbReference type="InterPro" id="IPR008271">
    <property type="entry name" value="Ser/Thr_kinase_AS"/>
</dbReference>
<evidence type="ECO:0000256" key="3">
    <source>
        <dbReference type="ARBA" id="ARBA00022741"/>
    </source>
</evidence>
<keyword evidence="8" id="KW-1133">Transmembrane helix</keyword>
<protein>
    <submittedName>
        <fullName evidence="10">Serine/threonine-protein kinase PRP4 homolog (PRP4 pre-mRNA-processing factor 4 homolog) (Pre-mRNA protein kinase)</fullName>
    </submittedName>
</protein>
<keyword evidence="4 10" id="KW-0418">Kinase</keyword>
<feature type="binding site" evidence="6">
    <location>
        <position position="246"/>
    </location>
    <ligand>
        <name>ATP</name>
        <dbReference type="ChEBI" id="CHEBI:30616"/>
    </ligand>
</feature>
<dbReference type="Pfam" id="PF00069">
    <property type="entry name" value="Pkinase"/>
    <property type="match status" value="1"/>
</dbReference>
<reference evidence="10 11" key="1">
    <citation type="submission" date="2024-02" db="EMBL/GenBank/DDBJ databases">
        <authorList>
            <person name="Chen Y."/>
            <person name="Shah S."/>
            <person name="Dougan E. K."/>
            <person name="Thang M."/>
            <person name="Chan C."/>
        </authorList>
    </citation>
    <scope>NUCLEOTIDE SEQUENCE [LARGE SCALE GENOMIC DNA]</scope>
</reference>
<keyword evidence="8" id="KW-0472">Membrane</keyword>
<accession>A0ABP0KYR1</accession>
<gene>
    <name evidence="10" type="ORF">SCF082_LOCUS19889</name>
</gene>
<dbReference type="Gene3D" id="1.10.510.10">
    <property type="entry name" value="Transferase(Phosphotransferase) domain 1"/>
    <property type="match status" value="2"/>
</dbReference>
<evidence type="ECO:0000313" key="10">
    <source>
        <dbReference type="EMBL" id="CAK9032020.1"/>
    </source>
</evidence>